<feature type="transmembrane region" description="Helical" evidence="6">
    <location>
        <begin position="57"/>
        <end position="75"/>
    </location>
</feature>
<feature type="domain" description="ABC3 transporter permease C-terminal" evidence="7">
    <location>
        <begin position="61"/>
        <end position="170"/>
    </location>
</feature>
<keyword evidence="4 6" id="KW-1133">Transmembrane helix</keyword>
<feature type="transmembrane region" description="Helical" evidence="6">
    <location>
        <begin position="154"/>
        <end position="173"/>
    </location>
</feature>
<feature type="transmembrane region" description="Helical" evidence="6">
    <location>
        <begin position="194"/>
        <end position="214"/>
    </location>
</feature>
<keyword evidence="9" id="KW-1185">Reference proteome</keyword>
<evidence type="ECO:0000256" key="1">
    <source>
        <dbReference type="ARBA" id="ARBA00004651"/>
    </source>
</evidence>
<comment type="similarity">
    <text evidence="6">Belongs to the ABC-4 integral membrane protein family.</text>
</comment>
<dbReference type="InterPro" id="IPR052536">
    <property type="entry name" value="ABC-4_Integral_Memb_Prot"/>
</dbReference>
<name>A0ABU4GE43_9BACL</name>
<dbReference type="Pfam" id="PF02687">
    <property type="entry name" value="FtsX"/>
    <property type="match status" value="2"/>
</dbReference>
<sequence>MNLYDVVLKNLKHNFGRYFIYIASLTFSVLIYFTFVSLQHNEQVADAFGREDKLGPVLTGASILLLVFIAIFVWYSNTFFIRNRKQEIGLYALVGGTKSEIGRMLFYENLLMSLLSLGVGIGLGQVFSVFFSMILLKIMGIHTVVHFTVNVAPIVQTVFVFMLIMLLASFQVNRIVHRFQLIDLFQAKNKVQTVIKPSIFVAVMAFVLLGFSYWSLLHAYDLKSWDTHFGRNFFGVIILIVTGSYLLFHSGSGLFVHILQNKKGAYYKWKNLITFTQLKNRLKTNAIILTVISVLNGITIVAFGFAVTMYYNTMQTLKDHVPFSYQFEVTDESINEKMNAILMESKEYPVLFDEVFEYVMVPGQVDDLDNIPGGYYYYDQQFAVLSAATYNHLADQLDRQPVPTLDKGDVVMLGRNFIGSQKEDENVGRTLSLGMNEEYRPVQVVGNKIESMFNYDVLPSVLIVNDGVFQQMREEFNRTMTRVVKVENQEQSAPLTEKLRATYEEGIRHGIDSQMGFYSYSENYELAQSIYGLLIFVFGFLGLVFLTATGSIIYFKMLTEIVEDRQRYQVLRKLGLSKRKVKKLIARQTFILFLLPLVIGIGHSSVILGALANVMAINFITPVVSCIIVYSLLYGVYYKLTLWTANKLVNS</sequence>
<proteinExistence type="inferred from homology"/>
<dbReference type="EMBL" id="JAUBDI010000035">
    <property type="protein sequence ID" value="MDW0115246.1"/>
    <property type="molecule type" value="Genomic_DNA"/>
</dbReference>
<feature type="transmembrane region" description="Helical" evidence="6">
    <location>
        <begin position="110"/>
        <end position="134"/>
    </location>
</feature>
<comment type="caution">
    <text evidence="8">The sequence shown here is derived from an EMBL/GenBank/DDBJ whole genome shotgun (WGS) entry which is preliminary data.</text>
</comment>
<evidence type="ECO:0000313" key="9">
    <source>
        <dbReference type="Proteomes" id="UP001282284"/>
    </source>
</evidence>
<keyword evidence="3 6" id="KW-0812">Transmembrane</keyword>
<feature type="transmembrane region" description="Helical" evidence="6">
    <location>
        <begin position="18"/>
        <end position="37"/>
    </location>
</feature>
<evidence type="ECO:0000256" key="6">
    <source>
        <dbReference type="PIRNR" id="PIRNR018968"/>
    </source>
</evidence>
<evidence type="ECO:0000256" key="4">
    <source>
        <dbReference type="ARBA" id="ARBA00022989"/>
    </source>
</evidence>
<dbReference type="Proteomes" id="UP001282284">
    <property type="component" value="Unassembled WGS sequence"/>
</dbReference>
<keyword evidence="2 6" id="KW-1003">Cell membrane</keyword>
<feature type="transmembrane region" description="Helical" evidence="6">
    <location>
        <begin position="589"/>
        <end position="611"/>
    </location>
</feature>
<dbReference type="PANTHER" id="PTHR46795">
    <property type="entry name" value="ABC TRANSPORTER PERMEASE-RELATED-RELATED"/>
    <property type="match status" value="1"/>
</dbReference>
<feature type="transmembrane region" description="Helical" evidence="6">
    <location>
        <begin position="234"/>
        <end position="259"/>
    </location>
</feature>
<evidence type="ECO:0000256" key="2">
    <source>
        <dbReference type="ARBA" id="ARBA00022475"/>
    </source>
</evidence>
<accession>A0ABU4GE43</accession>
<comment type="subcellular location">
    <subcellularLocation>
        <location evidence="1 6">Cell membrane</location>
        <topology evidence="1 6">Multi-pass membrane protein</topology>
    </subcellularLocation>
</comment>
<feature type="transmembrane region" description="Helical" evidence="6">
    <location>
        <begin position="617"/>
        <end position="637"/>
    </location>
</feature>
<keyword evidence="5 6" id="KW-0472">Membrane</keyword>
<dbReference type="PANTHER" id="PTHR46795:SF3">
    <property type="entry name" value="ABC TRANSPORTER PERMEASE"/>
    <property type="match status" value="1"/>
</dbReference>
<evidence type="ECO:0000256" key="3">
    <source>
        <dbReference type="ARBA" id="ARBA00022692"/>
    </source>
</evidence>
<reference evidence="8 9" key="1">
    <citation type="submission" date="2023-06" db="EMBL/GenBank/DDBJ databases">
        <title>Sporosarcina sp. nov., isolated from Korean traditional fermented seafood 'Jeotgal'.</title>
        <authorList>
            <person name="Yang A.I."/>
            <person name="Shin N.-R."/>
        </authorList>
    </citation>
    <scope>NUCLEOTIDE SEQUENCE [LARGE SCALE GENOMIC DNA]</scope>
    <source>
        <strain evidence="8 9">KCTC13119</strain>
    </source>
</reference>
<evidence type="ECO:0000313" key="8">
    <source>
        <dbReference type="EMBL" id="MDW0115246.1"/>
    </source>
</evidence>
<feature type="transmembrane region" description="Helical" evidence="6">
    <location>
        <begin position="286"/>
        <end position="311"/>
    </location>
</feature>
<dbReference type="RefSeq" id="WP_317946845.1">
    <property type="nucleotide sequence ID" value="NZ_JAUBDI010000035.1"/>
</dbReference>
<evidence type="ECO:0000256" key="5">
    <source>
        <dbReference type="ARBA" id="ARBA00023136"/>
    </source>
</evidence>
<organism evidence="8 9">
    <name type="scientific">Sporosarcina saromensis</name>
    <dbReference type="NCBI Taxonomy" id="359365"/>
    <lineage>
        <taxon>Bacteria</taxon>
        <taxon>Bacillati</taxon>
        <taxon>Bacillota</taxon>
        <taxon>Bacilli</taxon>
        <taxon>Bacillales</taxon>
        <taxon>Caryophanaceae</taxon>
        <taxon>Sporosarcina</taxon>
    </lineage>
</organism>
<gene>
    <name evidence="8" type="ORF">QT711_19020</name>
</gene>
<keyword evidence="6" id="KW-0813">Transport</keyword>
<evidence type="ECO:0000259" key="7">
    <source>
        <dbReference type="Pfam" id="PF02687"/>
    </source>
</evidence>
<feature type="transmembrane region" description="Helical" evidence="6">
    <location>
        <begin position="530"/>
        <end position="555"/>
    </location>
</feature>
<protein>
    <submittedName>
        <fullName evidence="8">ABC transporter permease</fullName>
    </submittedName>
</protein>
<feature type="domain" description="ABC3 transporter permease C-terminal" evidence="7">
    <location>
        <begin position="540"/>
        <end position="636"/>
    </location>
</feature>
<dbReference type="PIRSF" id="PIRSF018968">
    <property type="entry name" value="ABC_permease_BceB"/>
    <property type="match status" value="1"/>
</dbReference>
<dbReference type="InterPro" id="IPR027022">
    <property type="entry name" value="ABC_permease_BceB-typ"/>
</dbReference>
<dbReference type="InterPro" id="IPR003838">
    <property type="entry name" value="ABC3_permease_C"/>
</dbReference>